<name>A0A437NZ61_9ACTN</name>
<evidence type="ECO:0000313" key="2">
    <source>
        <dbReference type="Proteomes" id="UP000283128"/>
    </source>
</evidence>
<comment type="caution">
    <text evidence="1">The sequence shown here is derived from an EMBL/GenBank/DDBJ whole genome shotgun (WGS) entry which is preliminary data.</text>
</comment>
<dbReference type="OrthoDB" id="4198022at2"/>
<reference evidence="1 2" key="1">
    <citation type="submission" date="2019-01" db="EMBL/GenBank/DDBJ databases">
        <title>Genome sequences of Streptomyces and Rhizobium isolates collected from root and soil.</title>
        <authorList>
            <person name="Chhettri S."/>
            <person name="Sevigny J.L."/>
            <person name="Sen A."/>
            <person name="Ennis N."/>
            <person name="Tisa L."/>
        </authorList>
    </citation>
    <scope>NUCLEOTIDE SEQUENCE [LARGE SCALE GENOMIC DNA]</scope>
    <source>
        <strain evidence="1 2">San01</strain>
    </source>
</reference>
<gene>
    <name evidence="1" type="ORF">EOT10_39655</name>
</gene>
<dbReference type="RefSeq" id="WP_127833228.1">
    <property type="nucleotide sequence ID" value="NZ_RZYA01000034.1"/>
</dbReference>
<keyword evidence="2" id="KW-1185">Reference proteome</keyword>
<dbReference type="EMBL" id="RZYA01000034">
    <property type="protein sequence ID" value="RVU15270.1"/>
    <property type="molecule type" value="Genomic_DNA"/>
</dbReference>
<proteinExistence type="predicted"/>
<evidence type="ECO:0000313" key="1">
    <source>
        <dbReference type="EMBL" id="RVU15270.1"/>
    </source>
</evidence>
<organism evidence="1 2">
    <name type="scientific">Streptomyces antnestii</name>
    <dbReference type="NCBI Taxonomy" id="2494256"/>
    <lineage>
        <taxon>Bacteria</taxon>
        <taxon>Bacillati</taxon>
        <taxon>Actinomycetota</taxon>
        <taxon>Actinomycetes</taxon>
        <taxon>Kitasatosporales</taxon>
        <taxon>Streptomycetaceae</taxon>
        <taxon>Streptomyces</taxon>
    </lineage>
</organism>
<protein>
    <submittedName>
        <fullName evidence="1">Uncharacterized protein</fullName>
    </submittedName>
</protein>
<sequence length="143" mass="16316">MDITEYTSAFLLYAPAKDPQAWHLDLAGFSEALQAEFPEVRCVPEDRPTALSFWALTNEGVVFDGFADIETRHTIMLTENTATEASEFIVWLRDHYLPSPDLIRYTTEDAVTRGLDTDWRVPSRGGREQIVEELEQHLRVVTS</sequence>
<accession>A0A437NZ61</accession>
<dbReference type="AlphaFoldDB" id="A0A437NZ61"/>
<dbReference type="Proteomes" id="UP000283128">
    <property type="component" value="Unassembled WGS sequence"/>
</dbReference>